<proteinExistence type="predicted"/>
<dbReference type="OrthoDB" id="3696556at2"/>
<dbReference type="EMBL" id="PVNH01000006">
    <property type="protein sequence ID" value="PRX46924.1"/>
    <property type="molecule type" value="Genomic_DNA"/>
</dbReference>
<dbReference type="AlphaFoldDB" id="A0A2T0LTA4"/>
<keyword evidence="3" id="KW-1185">Reference proteome</keyword>
<protein>
    <recommendedName>
        <fullName evidence="4">WXG100 family type VII secretion target</fullName>
    </recommendedName>
</protein>
<evidence type="ECO:0000313" key="3">
    <source>
        <dbReference type="Proteomes" id="UP000238362"/>
    </source>
</evidence>
<evidence type="ECO:0000313" key="2">
    <source>
        <dbReference type="EMBL" id="PRX46924.1"/>
    </source>
</evidence>
<reference evidence="2 3" key="1">
    <citation type="submission" date="2018-03" db="EMBL/GenBank/DDBJ databases">
        <title>Genomic Encyclopedia of Type Strains, Phase III (KMG-III): the genomes of soil and plant-associated and newly described type strains.</title>
        <authorList>
            <person name="Whitman W."/>
        </authorList>
    </citation>
    <scope>NUCLEOTIDE SEQUENCE [LARGE SCALE GENOMIC DNA]</scope>
    <source>
        <strain evidence="2 3">CGMCC 4.7125</strain>
    </source>
</reference>
<name>A0A2T0LTA4_9PSEU</name>
<feature type="region of interest" description="Disordered" evidence="1">
    <location>
        <begin position="103"/>
        <end position="141"/>
    </location>
</feature>
<accession>A0A2T0LTA4</accession>
<gene>
    <name evidence="2" type="ORF">B0I33_10621</name>
</gene>
<comment type="caution">
    <text evidence="2">The sequence shown here is derived from an EMBL/GenBank/DDBJ whole genome shotgun (WGS) entry which is preliminary data.</text>
</comment>
<sequence length="381" mass="40270">MSGFEVDTWGLDQLRKFFEQLAGHAESCQGYLKDNTVLDGGEGWLNDLSGSHDSITQQGADWFRDLAGSTLDPAAAAIKAAMGYYDATEAGSAAEFDGQIEGVSAPAPVETGPSSTGPGTNPTTFGIASDPEDSLETPPDYSGDENYKFDWNLTRYIGLTGSLRQMFIDVTGLLASIGWIDRSIDPYDAYAEPVLGDWAAMRRTADVYRNLANALDSFEVVLLHARVDLPEVWKGNAADACDAFLEELRSKLPGAAAEMRDVADIYQEASAGAADFRAVVDFVIDQIGDAIIIFAAAIAGGTVTATTGIGPVIGGAVALFEAHVISQGLAKLAEAKGIWDSIFGTTQSSMNNFGQISANDYYLPSLPQPAAEGSSLSHLPA</sequence>
<organism evidence="2 3">
    <name type="scientific">Prauserella shujinwangii</name>
    <dbReference type="NCBI Taxonomy" id="1453103"/>
    <lineage>
        <taxon>Bacteria</taxon>
        <taxon>Bacillati</taxon>
        <taxon>Actinomycetota</taxon>
        <taxon>Actinomycetes</taxon>
        <taxon>Pseudonocardiales</taxon>
        <taxon>Pseudonocardiaceae</taxon>
        <taxon>Prauserella</taxon>
    </lineage>
</organism>
<dbReference type="Proteomes" id="UP000238362">
    <property type="component" value="Unassembled WGS sequence"/>
</dbReference>
<evidence type="ECO:0000256" key="1">
    <source>
        <dbReference type="SAM" id="MobiDB-lite"/>
    </source>
</evidence>
<evidence type="ECO:0008006" key="4">
    <source>
        <dbReference type="Google" id="ProtNLM"/>
    </source>
</evidence>
<feature type="compositionally biased region" description="Low complexity" evidence="1">
    <location>
        <begin position="111"/>
        <end position="124"/>
    </location>
</feature>
<dbReference type="RefSeq" id="WP_106179482.1">
    <property type="nucleotide sequence ID" value="NZ_PVNH01000006.1"/>
</dbReference>